<dbReference type="EMBL" id="CP021780">
    <property type="protein sequence ID" value="ASA25735.1"/>
    <property type="molecule type" value="Genomic_DNA"/>
</dbReference>
<evidence type="ECO:0000256" key="5">
    <source>
        <dbReference type="ARBA" id="ARBA00038302"/>
    </source>
</evidence>
<evidence type="ECO:0000256" key="7">
    <source>
        <dbReference type="RuleBase" id="RU000382"/>
    </source>
</evidence>
<dbReference type="InterPro" id="IPR015421">
    <property type="entry name" value="PyrdxlP-dep_Trfase_major"/>
</dbReference>
<sequence length="385" mass="43105">MRQIGLNSNEIMKEIRDIRKADIQWPFVFNSICSEPLHIGVEAFIKGLDTNLGDNRIFKGTAKVESKVIELLKEVFHGPDMVGNIVSGGTEANFLALQVAKKMRPEVEKPEILFTETTHYSVLKAIEFMGLKYKIVETDENFSMDISDLIHKIGKDTIAIVVNAGSSELGCIDPIEQIAEIARENKIYLHVDAATGGFIIPFAKKLGYSLPEFDFSIDGVSSITVDPHKYGLAPIPAGGILFKNKDIQNYLTFNSYFYGTQAHTTLSGTRGGASVLAVYAILEYLGMEGFIQITKKNYESTEYLIERLEQLGYTLVCTPQLNIVTFYVDNAHNLMNQLETKGFIVSVSRRFKNALRIVINNHLNIDLIDKFVEMLITIDVKETSQ</sequence>
<feature type="modified residue" description="N6-(pyridoxal phosphate)lysine" evidence="6">
    <location>
        <position position="229"/>
    </location>
</feature>
<dbReference type="GO" id="GO:0015937">
    <property type="term" value="P:coenzyme A biosynthetic process"/>
    <property type="evidence" value="ECO:0007669"/>
    <property type="project" value="TreeGrafter"/>
</dbReference>
<evidence type="ECO:0008006" key="10">
    <source>
        <dbReference type="Google" id="ProtNLM"/>
    </source>
</evidence>
<protein>
    <recommendedName>
        <fullName evidence="10">Tyrosine decarboxylase MfnA</fullName>
    </recommendedName>
</protein>
<keyword evidence="4 7" id="KW-0456">Lyase</keyword>
<evidence type="ECO:0000256" key="4">
    <source>
        <dbReference type="ARBA" id="ARBA00023239"/>
    </source>
</evidence>
<dbReference type="InterPro" id="IPR015422">
    <property type="entry name" value="PyrdxlP-dep_Trfase_small"/>
</dbReference>
<proteinExistence type="inferred from homology"/>
<comment type="cofactor">
    <cofactor evidence="1 6 7">
        <name>pyridoxal 5'-phosphate</name>
        <dbReference type="ChEBI" id="CHEBI:597326"/>
    </cofactor>
</comment>
<dbReference type="GO" id="GO:0004058">
    <property type="term" value="F:aromatic-L-amino-acid decarboxylase activity"/>
    <property type="evidence" value="ECO:0007669"/>
    <property type="project" value="UniProtKB-ARBA"/>
</dbReference>
<dbReference type="InterPro" id="IPR002129">
    <property type="entry name" value="PyrdxlP-dep_de-COase"/>
</dbReference>
<dbReference type="PANTHER" id="PTHR42735">
    <property type="match status" value="1"/>
</dbReference>
<keyword evidence="2" id="KW-0210">Decarboxylase</keyword>
<evidence type="ECO:0000313" key="9">
    <source>
        <dbReference type="Proteomes" id="UP000249890"/>
    </source>
</evidence>
<dbReference type="NCBIfam" id="TIGR03812">
    <property type="entry name" value="tyr_de_CO2_Arch"/>
    <property type="match status" value="1"/>
</dbReference>
<dbReference type="OrthoDB" id="9803665at2"/>
<dbReference type="AlphaFoldDB" id="A0A2Z2KMT4"/>
<dbReference type="InterPro" id="IPR050477">
    <property type="entry name" value="GrpII_AminoAcid_Decarb"/>
</dbReference>
<evidence type="ECO:0000313" key="8">
    <source>
        <dbReference type="EMBL" id="ASA25735.1"/>
    </source>
</evidence>
<organism evidence="8 9">
    <name type="scientific">Paenibacillus donghaensis</name>
    <dbReference type="NCBI Taxonomy" id="414771"/>
    <lineage>
        <taxon>Bacteria</taxon>
        <taxon>Bacillati</taxon>
        <taxon>Bacillota</taxon>
        <taxon>Bacilli</taxon>
        <taxon>Bacillales</taxon>
        <taxon>Paenibacillaceae</taxon>
        <taxon>Paenibacillus</taxon>
    </lineage>
</organism>
<dbReference type="InterPro" id="IPR021115">
    <property type="entry name" value="Pyridoxal-P_BS"/>
</dbReference>
<dbReference type="GO" id="GO:0030170">
    <property type="term" value="F:pyridoxal phosphate binding"/>
    <property type="evidence" value="ECO:0007669"/>
    <property type="project" value="InterPro"/>
</dbReference>
<evidence type="ECO:0000256" key="2">
    <source>
        <dbReference type="ARBA" id="ARBA00022793"/>
    </source>
</evidence>
<comment type="similarity">
    <text evidence="5">Belongs to the group II decarboxylase family. Sphingosine-1-phosphate lyase subfamily.</text>
</comment>
<dbReference type="InterPro" id="IPR015424">
    <property type="entry name" value="PyrdxlP-dep_Trfase"/>
</dbReference>
<dbReference type="RefSeq" id="WP_087919696.1">
    <property type="nucleotide sequence ID" value="NZ_CP021780.1"/>
</dbReference>
<evidence type="ECO:0000256" key="6">
    <source>
        <dbReference type="PIRSR" id="PIRSR602129-50"/>
    </source>
</evidence>
<reference evidence="8 9" key="1">
    <citation type="submission" date="2017-06" db="EMBL/GenBank/DDBJ databases">
        <title>Complete genome sequence of Paenibacillus donghaensis KCTC 13049T isolated from East Sea sediment, South Korea.</title>
        <authorList>
            <person name="Jung B.K."/>
            <person name="Hong S.-J."/>
            <person name="Shin J.-H."/>
        </authorList>
    </citation>
    <scope>NUCLEOTIDE SEQUENCE [LARGE SCALE GENOMIC DNA]</scope>
    <source>
        <strain evidence="8 9">KCTC 13049</strain>
    </source>
</reference>
<keyword evidence="9" id="KW-1185">Reference proteome</keyword>
<dbReference type="InterPro" id="IPR020931">
    <property type="entry name" value="MfnA"/>
</dbReference>
<keyword evidence="3 6" id="KW-0663">Pyridoxal phosphate</keyword>
<name>A0A2Z2KMT4_9BACL</name>
<evidence type="ECO:0000256" key="3">
    <source>
        <dbReference type="ARBA" id="ARBA00022898"/>
    </source>
</evidence>
<dbReference type="SUPFAM" id="SSF53383">
    <property type="entry name" value="PLP-dependent transferases"/>
    <property type="match status" value="1"/>
</dbReference>
<dbReference type="KEGG" id="pdh:B9T62_36425"/>
<dbReference type="GO" id="GO:0019752">
    <property type="term" value="P:carboxylic acid metabolic process"/>
    <property type="evidence" value="ECO:0007669"/>
    <property type="project" value="InterPro"/>
</dbReference>
<dbReference type="GO" id="GO:0004068">
    <property type="term" value="F:aspartate 1-decarboxylase activity"/>
    <property type="evidence" value="ECO:0007669"/>
    <property type="project" value="TreeGrafter"/>
</dbReference>
<dbReference type="PANTHER" id="PTHR42735:SF6">
    <property type="entry name" value="SPHINGOSINE-1-PHOSPHATE LYASE 1"/>
    <property type="match status" value="1"/>
</dbReference>
<accession>A0A2Z2KMT4</accession>
<evidence type="ECO:0000256" key="1">
    <source>
        <dbReference type="ARBA" id="ARBA00001933"/>
    </source>
</evidence>
<dbReference type="PROSITE" id="PS00392">
    <property type="entry name" value="DDC_GAD_HDC_YDC"/>
    <property type="match status" value="1"/>
</dbReference>
<dbReference type="Gene3D" id="3.40.640.10">
    <property type="entry name" value="Type I PLP-dependent aspartate aminotransferase-like (Major domain)"/>
    <property type="match status" value="1"/>
</dbReference>
<dbReference type="Pfam" id="PF00282">
    <property type="entry name" value="Pyridoxal_deC"/>
    <property type="match status" value="1"/>
</dbReference>
<dbReference type="Gene3D" id="3.90.1150.10">
    <property type="entry name" value="Aspartate Aminotransferase, domain 1"/>
    <property type="match status" value="1"/>
</dbReference>
<gene>
    <name evidence="8" type="ORF">B9T62_36425</name>
</gene>
<dbReference type="Proteomes" id="UP000249890">
    <property type="component" value="Chromosome"/>
</dbReference>